<feature type="domain" description="NAD(P)-binding" evidence="1">
    <location>
        <begin position="7"/>
        <end position="203"/>
    </location>
</feature>
<dbReference type="SUPFAM" id="SSF51735">
    <property type="entry name" value="NAD(P)-binding Rossmann-fold domains"/>
    <property type="match status" value="1"/>
</dbReference>
<dbReference type="OrthoDB" id="9785372at2"/>
<reference evidence="2 3" key="1">
    <citation type="submission" date="2013-08" db="EMBL/GenBank/DDBJ databases">
        <title>Lactobacillus wasatchii sp. WDC04, a late gas producing bacteria isolated from aged chedder cheese.</title>
        <authorList>
            <person name="Oberg C.J."/>
            <person name="Culumber M."/>
            <person name="McMahon D.J."/>
            <person name="Broadbent J.R."/>
            <person name="Oberg T.S."/>
            <person name="Ortaki F."/>
        </authorList>
    </citation>
    <scope>NUCLEOTIDE SEQUENCE [LARGE SCALE GENOMIC DNA]</scope>
    <source>
        <strain evidence="2 3">WDC04</strain>
    </source>
</reference>
<protein>
    <submittedName>
        <fullName evidence="2">Putative NADH-flavin reductase</fullName>
    </submittedName>
</protein>
<dbReference type="PANTHER" id="PTHR43355">
    <property type="entry name" value="FLAVIN REDUCTASE (NADPH)"/>
    <property type="match status" value="1"/>
</dbReference>
<dbReference type="PATRIC" id="fig|1335616.4.peg.3"/>
<accession>A0A0D1AC71</accession>
<dbReference type="STRING" id="1335616.WDC_0003"/>
<proteinExistence type="predicted"/>
<evidence type="ECO:0000313" key="2">
    <source>
        <dbReference type="EMBL" id="KIS04266.1"/>
    </source>
</evidence>
<dbReference type="InterPro" id="IPR036291">
    <property type="entry name" value="NAD(P)-bd_dom_sf"/>
</dbReference>
<dbReference type="Proteomes" id="UP000032279">
    <property type="component" value="Unassembled WGS sequence"/>
</dbReference>
<dbReference type="InterPro" id="IPR051606">
    <property type="entry name" value="Polyketide_Oxido-like"/>
</dbReference>
<evidence type="ECO:0000259" key="1">
    <source>
        <dbReference type="Pfam" id="PF13460"/>
    </source>
</evidence>
<organism evidence="2 3">
    <name type="scientific">Paucilactobacillus wasatchensis</name>
    <dbReference type="NCBI Taxonomy" id="1335616"/>
    <lineage>
        <taxon>Bacteria</taxon>
        <taxon>Bacillati</taxon>
        <taxon>Bacillota</taxon>
        <taxon>Bacilli</taxon>
        <taxon>Lactobacillales</taxon>
        <taxon>Lactobacillaceae</taxon>
        <taxon>Paucilactobacillus</taxon>
    </lineage>
</organism>
<comment type="caution">
    <text evidence="2">The sequence shown here is derived from an EMBL/GenBank/DDBJ whole genome shotgun (WGS) entry which is preliminary data.</text>
</comment>
<dbReference type="InterPro" id="IPR016040">
    <property type="entry name" value="NAD(P)-bd_dom"/>
</dbReference>
<dbReference type="Gene3D" id="3.40.50.720">
    <property type="entry name" value="NAD(P)-binding Rossmann-like Domain"/>
    <property type="match status" value="1"/>
</dbReference>
<gene>
    <name evidence="2" type="ORF">WDC_0003</name>
</gene>
<sequence>MKIGIIGATGMSGQKIYHEAQARRHEVTAIVRNREKAQQLLGADAHLLVKDAFNLTFSDLADFDVIVEAFSVPIGKHLGYLHLDIAAHLVHLLRNQATPRIIFILGAASLLNDQNTPFLESIKKAPGAEAWIDTPATQAYELELLRTATNVNWTGISPSLNYVDGPKTEYVRGENHALFNNAGKSEVNSGTLATALLDEIEQPQAKQTRFTVRNAD</sequence>
<dbReference type="AlphaFoldDB" id="A0A0D1AC71"/>
<dbReference type="EMBL" id="AWTT01000001">
    <property type="protein sequence ID" value="KIS04266.1"/>
    <property type="molecule type" value="Genomic_DNA"/>
</dbReference>
<dbReference type="PANTHER" id="PTHR43355:SF2">
    <property type="entry name" value="FLAVIN REDUCTASE (NADPH)"/>
    <property type="match status" value="1"/>
</dbReference>
<dbReference type="RefSeq" id="WP_044009762.1">
    <property type="nucleotide sequence ID" value="NZ_AWTT01000001.1"/>
</dbReference>
<name>A0A0D1AC71_9LACO</name>
<dbReference type="Pfam" id="PF13460">
    <property type="entry name" value="NAD_binding_10"/>
    <property type="match status" value="1"/>
</dbReference>
<dbReference type="GO" id="GO:0016646">
    <property type="term" value="F:oxidoreductase activity, acting on the CH-NH group of donors, NAD or NADP as acceptor"/>
    <property type="evidence" value="ECO:0007669"/>
    <property type="project" value="TreeGrafter"/>
</dbReference>
<keyword evidence="3" id="KW-1185">Reference proteome</keyword>
<evidence type="ECO:0000313" key="3">
    <source>
        <dbReference type="Proteomes" id="UP000032279"/>
    </source>
</evidence>